<dbReference type="AlphaFoldDB" id="A0A5B0E2P5"/>
<reference evidence="6 7" key="1">
    <citation type="submission" date="2019-07" db="EMBL/GenBank/DDBJ databases">
        <title>Analysis of the biochemical properties, biological activity and biotechnological potential of siderophores and biosurfactants produced by Antarctic psychrotolerant bacteria.</title>
        <authorList>
            <person name="Styczynski M."/>
            <person name="Krucon T."/>
            <person name="Decewicz P."/>
            <person name="Dziewit L."/>
        </authorList>
    </citation>
    <scope>NUCLEOTIDE SEQUENCE [LARGE SCALE GENOMIC DNA]</scope>
    <source>
        <strain evidence="6 7">ANT_H27</strain>
    </source>
</reference>
<dbReference type="SUPFAM" id="SSF52540">
    <property type="entry name" value="P-loop containing nucleoside triphosphate hydrolases"/>
    <property type="match status" value="1"/>
</dbReference>
<accession>A0A5B0E2P5</accession>
<dbReference type="Pfam" id="PF00004">
    <property type="entry name" value="AAA"/>
    <property type="match status" value="1"/>
</dbReference>
<evidence type="ECO:0000256" key="1">
    <source>
        <dbReference type="ARBA" id="ARBA00022741"/>
    </source>
</evidence>
<evidence type="ECO:0000256" key="2">
    <source>
        <dbReference type="ARBA" id="ARBA00022840"/>
    </source>
</evidence>
<dbReference type="CDD" id="cd01127">
    <property type="entry name" value="TrwB_TraG_TraD_VirD4"/>
    <property type="match status" value="1"/>
</dbReference>
<keyword evidence="1 3" id="KW-0547">Nucleotide-binding</keyword>
<dbReference type="InterPro" id="IPR003959">
    <property type="entry name" value="ATPase_AAA_core"/>
</dbReference>
<evidence type="ECO:0000313" key="7">
    <source>
        <dbReference type="Proteomes" id="UP000323856"/>
    </source>
</evidence>
<dbReference type="OrthoDB" id="5083868at2"/>
<dbReference type="GO" id="GO:0003677">
    <property type="term" value="F:DNA binding"/>
    <property type="evidence" value="ECO:0007669"/>
    <property type="project" value="InterPro"/>
</dbReference>
<sequence length="720" mass="81126">MTVFWNFGGYLFGMRAHIKTANIEAPQEFNLLPSRRYVFGKLLIVVCAAALIAWAVAEIFQFPLHVPGAMAIAGALLFTSVVLHWRRRRKHKVMDELVLRTYDALGAKRIDRKLVRCESWSRSIVPRPSRILFHHNPVTWDGKPLGENRANLVIGLGLKPILQKLFPGMKIAITPGPQPFTLVAELSNVESVGDVPPEDDTGTRATLVASELFKEPAEIQTEVDEEGTEFIKVKHNQGIEFALAARRTRIERIFNTRVPGQWRAHWDTINDEIVFKQRKDLPTMVKIDVGGITPIMTHAQYTDFQILIGVAENDVPVFWRPYIQSHALVVGPTGSGKTVLLHNIAIACSHAGLRVWVIDGKRIEFLGFRWWPNIEFIAAKVPHQIKLIADAKQLMDQRYDLIEDGKASLDDFEPIIIIIDEVASMVKRIESWWMDQGWKGKPPVKEWLSELGRLARTAKIHMIIGLQRPDVQYLEGEMRSNFGARYSVGRLDPQGAIMMWENAAVGTTVPRSKKGRGFATTLDGDVVETQFIYAPNPYIPAPGYDPEFVDSVRPVEERWGVKHIEDIEEIQIDIDGKDVRASLDDFLEARIVEGPHPNWARITENPKTGDIPADEEMAAAADIYEEIVIDEVIDEDSSPDSDEEFEGFSSQILSLTPDHLEAGDLIEVDPFTSLWGVVEDVTTDEVGAQIDYRAMTTGEPEMLDTDRSEKIRTRKPIDAI</sequence>
<protein>
    <submittedName>
        <fullName evidence="6">AAA family ATPase</fullName>
    </submittedName>
</protein>
<proteinExistence type="predicted"/>
<feature type="domain" description="FtsK" evidence="5">
    <location>
        <begin position="314"/>
        <end position="497"/>
    </location>
</feature>
<organism evidence="6 7">
    <name type="scientific">Paeniglutamicibacter gangotriensis</name>
    <dbReference type="NCBI Taxonomy" id="254787"/>
    <lineage>
        <taxon>Bacteria</taxon>
        <taxon>Bacillati</taxon>
        <taxon>Actinomycetota</taxon>
        <taxon>Actinomycetes</taxon>
        <taxon>Micrococcales</taxon>
        <taxon>Micrococcaceae</taxon>
        <taxon>Paeniglutamicibacter</taxon>
    </lineage>
</organism>
<dbReference type="PANTHER" id="PTHR22683:SF41">
    <property type="entry name" value="DNA TRANSLOCASE FTSK"/>
    <property type="match status" value="1"/>
</dbReference>
<dbReference type="InterPro" id="IPR050206">
    <property type="entry name" value="FtsK/SpoIIIE/SftA"/>
</dbReference>
<feature type="binding site" evidence="3">
    <location>
        <begin position="331"/>
        <end position="338"/>
    </location>
    <ligand>
        <name>ATP</name>
        <dbReference type="ChEBI" id="CHEBI:30616"/>
    </ligand>
</feature>
<keyword evidence="4" id="KW-0472">Membrane</keyword>
<feature type="transmembrane region" description="Helical" evidence="4">
    <location>
        <begin position="38"/>
        <end position="56"/>
    </location>
</feature>
<comment type="caution">
    <text evidence="6">The sequence shown here is derived from an EMBL/GenBank/DDBJ whole genome shotgun (WGS) entry which is preliminary data.</text>
</comment>
<evidence type="ECO:0000313" key="6">
    <source>
        <dbReference type="EMBL" id="KAA0973113.1"/>
    </source>
</evidence>
<keyword evidence="2 3" id="KW-0067">ATP-binding</keyword>
<dbReference type="Gene3D" id="3.40.50.300">
    <property type="entry name" value="P-loop containing nucleotide triphosphate hydrolases"/>
    <property type="match status" value="1"/>
</dbReference>
<keyword evidence="4" id="KW-1133">Transmembrane helix</keyword>
<evidence type="ECO:0000256" key="4">
    <source>
        <dbReference type="SAM" id="Phobius"/>
    </source>
</evidence>
<keyword evidence="4" id="KW-0812">Transmembrane</keyword>
<dbReference type="InterPro" id="IPR003593">
    <property type="entry name" value="AAA+_ATPase"/>
</dbReference>
<name>A0A5B0E2P5_9MICC</name>
<evidence type="ECO:0000256" key="3">
    <source>
        <dbReference type="PROSITE-ProRule" id="PRU00289"/>
    </source>
</evidence>
<feature type="transmembrane region" description="Helical" evidence="4">
    <location>
        <begin position="62"/>
        <end position="85"/>
    </location>
</feature>
<dbReference type="InterPro" id="IPR002543">
    <property type="entry name" value="FtsK_dom"/>
</dbReference>
<dbReference type="EMBL" id="VOBL01000037">
    <property type="protein sequence ID" value="KAA0973113.1"/>
    <property type="molecule type" value="Genomic_DNA"/>
</dbReference>
<dbReference type="SMART" id="SM00382">
    <property type="entry name" value="AAA"/>
    <property type="match status" value="1"/>
</dbReference>
<dbReference type="RefSeq" id="WP_149621077.1">
    <property type="nucleotide sequence ID" value="NZ_VOBL01000037.1"/>
</dbReference>
<dbReference type="PROSITE" id="PS50901">
    <property type="entry name" value="FTSK"/>
    <property type="match status" value="1"/>
</dbReference>
<dbReference type="InterPro" id="IPR027417">
    <property type="entry name" value="P-loop_NTPase"/>
</dbReference>
<dbReference type="GO" id="GO:0016887">
    <property type="term" value="F:ATP hydrolysis activity"/>
    <property type="evidence" value="ECO:0007669"/>
    <property type="project" value="InterPro"/>
</dbReference>
<gene>
    <name evidence="6" type="ORF">FQ154_19875</name>
</gene>
<dbReference type="Proteomes" id="UP000323856">
    <property type="component" value="Unassembled WGS sequence"/>
</dbReference>
<dbReference type="GO" id="GO:0005524">
    <property type="term" value="F:ATP binding"/>
    <property type="evidence" value="ECO:0007669"/>
    <property type="project" value="UniProtKB-UniRule"/>
</dbReference>
<dbReference type="PANTHER" id="PTHR22683">
    <property type="entry name" value="SPORULATION PROTEIN RELATED"/>
    <property type="match status" value="1"/>
</dbReference>
<evidence type="ECO:0000259" key="5">
    <source>
        <dbReference type="PROSITE" id="PS50901"/>
    </source>
</evidence>